<evidence type="ECO:0000313" key="5">
    <source>
        <dbReference type="Proteomes" id="UP000077684"/>
    </source>
</evidence>
<keyword evidence="5" id="KW-1185">Reference proteome</keyword>
<dbReference type="PANTHER" id="PTHR12175:SF1">
    <property type="entry name" value="PITH DOMAIN-CONTAINING PROTEIN 1"/>
    <property type="match status" value="1"/>
</dbReference>
<dbReference type="Proteomes" id="UP000077684">
    <property type="component" value="Unassembled WGS sequence"/>
</dbReference>
<evidence type="ECO:0000313" key="4">
    <source>
        <dbReference type="EMBL" id="KAE8247015.1"/>
    </source>
</evidence>
<dbReference type="InterPro" id="IPR008979">
    <property type="entry name" value="Galactose-bd-like_sf"/>
</dbReference>
<proteinExistence type="inferred from homology"/>
<gene>
    <name evidence="4" type="ORF">A4X06_0g4758</name>
</gene>
<feature type="domain" description="PITH" evidence="3">
    <location>
        <begin position="16"/>
        <end position="198"/>
    </location>
</feature>
<dbReference type="AlphaFoldDB" id="A0A8X7MSZ3"/>
<evidence type="ECO:0000256" key="1">
    <source>
        <dbReference type="ARBA" id="ARBA00025788"/>
    </source>
</evidence>
<dbReference type="InterPro" id="IPR045099">
    <property type="entry name" value="PITH1-like"/>
</dbReference>
<dbReference type="InterPro" id="IPR010400">
    <property type="entry name" value="PITH_dom"/>
</dbReference>
<dbReference type="GO" id="GO:0005737">
    <property type="term" value="C:cytoplasm"/>
    <property type="evidence" value="ECO:0007669"/>
    <property type="project" value="UniProtKB-ARBA"/>
</dbReference>
<dbReference type="InterPro" id="IPR037047">
    <property type="entry name" value="PITH_dom_sf"/>
</dbReference>
<dbReference type="GO" id="GO:0005634">
    <property type="term" value="C:nucleus"/>
    <property type="evidence" value="ECO:0007669"/>
    <property type="project" value="TreeGrafter"/>
</dbReference>
<name>A0A8X7MSZ3_9BASI</name>
<comment type="caution">
    <text evidence="4">The sequence shown here is derived from an EMBL/GenBank/DDBJ whole genome shotgun (WGS) entry which is preliminary data.</text>
</comment>
<feature type="region of interest" description="Disordered" evidence="2">
    <location>
        <begin position="118"/>
        <end position="189"/>
    </location>
</feature>
<dbReference type="PANTHER" id="PTHR12175">
    <property type="entry name" value="AD039 HT014 THIOREDOXIN FAMILY TRP26"/>
    <property type="match status" value="1"/>
</dbReference>
<dbReference type="PROSITE" id="PS51532">
    <property type="entry name" value="PITH"/>
    <property type="match status" value="1"/>
</dbReference>
<dbReference type="Gene3D" id="2.60.120.470">
    <property type="entry name" value="PITH domain"/>
    <property type="match status" value="1"/>
</dbReference>
<comment type="similarity">
    <text evidence="1">Belongs to the PITHD1 family.</text>
</comment>
<organism evidence="4 5">
    <name type="scientific">Tilletia controversa</name>
    <name type="common">dwarf bunt fungus</name>
    <dbReference type="NCBI Taxonomy" id="13291"/>
    <lineage>
        <taxon>Eukaryota</taxon>
        <taxon>Fungi</taxon>
        <taxon>Dikarya</taxon>
        <taxon>Basidiomycota</taxon>
        <taxon>Ustilaginomycotina</taxon>
        <taxon>Exobasidiomycetes</taxon>
        <taxon>Tilletiales</taxon>
        <taxon>Tilletiaceae</taxon>
        <taxon>Tilletia</taxon>
    </lineage>
</organism>
<evidence type="ECO:0000256" key="2">
    <source>
        <dbReference type="SAM" id="MobiDB-lite"/>
    </source>
</evidence>
<protein>
    <recommendedName>
        <fullName evidence="3">PITH domain-containing protein</fullName>
    </recommendedName>
</protein>
<feature type="compositionally biased region" description="Low complexity" evidence="2">
    <location>
        <begin position="145"/>
        <end position="154"/>
    </location>
</feature>
<evidence type="ECO:0000259" key="3">
    <source>
        <dbReference type="PROSITE" id="PS51532"/>
    </source>
</evidence>
<dbReference type="SUPFAM" id="SSF49785">
    <property type="entry name" value="Galactose-binding domain-like"/>
    <property type="match status" value="1"/>
</dbReference>
<sequence>MNNNCNDEVTTVDLNQVGLSAGDELNLYEYIDKDHVWGLNLAIPESARQVIKPWNERNSMEVYVESLVDDQFIINVPFTCPCRIKSILLNPGRGDLAPQRCRAYVNRPQGISFDEVEATSAPEAPSLPPPPPTSLAGNLSRLTVSASSFAPSSSTEQRPAPEQQHYVSASSSSNRAGSVGGPGTGKPQADFALLEGGGLSEYPVSLARFANVNSISVVLSDTPALETGQLFYLGFRGTALVLKKTEQADFDVPAANAADTPVGGVREDAQGGALRQGGVR</sequence>
<reference evidence="4" key="1">
    <citation type="submission" date="2016-04" db="EMBL/GenBank/DDBJ databases">
        <authorList>
            <person name="Nguyen H.D."/>
            <person name="Samba Siva P."/>
            <person name="Cullis J."/>
            <person name="Levesque C.A."/>
            <person name="Hambleton S."/>
        </authorList>
    </citation>
    <scope>NUCLEOTIDE SEQUENCE</scope>
    <source>
        <strain evidence="4">DAOMC 236426</strain>
    </source>
</reference>
<feature type="region of interest" description="Disordered" evidence="2">
    <location>
        <begin position="254"/>
        <end position="280"/>
    </location>
</feature>
<reference evidence="4" key="2">
    <citation type="journal article" date="2019" name="IMA Fungus">
        <title>Genome sequencing and comparison of five Tilletia species to identify candidate genes for the detection of regulated species infecting wheat.</title>
        <authorList>
            <person name="Nguyen H.D.T."/>
            <person name="Sultana T."/>
            <person name="Kesanakurti P."/>
            <person name="Hambleton S."/>
        </authorList>
    </citation>
    <scope>NUCLEOTIDE SEQUENCE</scope>
    <source>
        <strain evidence="4">DAOMC 236426</strain>
    </source>
</reference>
<accession>A0A8X7MSZ3</accession>
<dbReference type="EMBL" id="LWDE02000528">
    <property type="protein sequence ID" value="KAE8247015.1"/>
    <property type="molecule type" value="Genomic_DNA"/>
</dbReference>
<dbReference type="Pfam" id="PF06201">
    <property type="entry name" value="PITH"/>
    <property type="match status" value="1"/>
</dbReference>
<feature type="compositionally biased region" description="Low complexity" evidence="2">
    <location>
        <begin position="167"/>
        <end position="177"/>
    </location>
</feature>